<keyword evidence="10 13" id="KW-0030">Aminoacyl-tRNA synthetase</keyword>
<evidence type="ECO:0000256" key="11">
    <source>
        <dbReference type="ARBA" id="ARBA00030904"/>
    </source>
</evidence>
<dbReference type="GO" id="GO:0036464">
    <property type="term" value="C:cytoplasmic ribonucleoprotein granule"/>
    <property type="evidence" value="ECO:0007669"/>
    <property type="project" value="UniProtKB-ARBA"/>
</dbReference>
<dbReference type="CDD" id="cd07957">
    <property type="entry name" value="Anticodon_Ia_Met"/>
    <property type="match status" value="1"/>
</dbReference>
<dbReference type="GO" id="GO:0017101">
    <property type="term" value="C:aminoacyl-tRNA synthetase multienzyme complex"/>
    <property type="evidence" value="ECO:0007669"/>
    <property type="project" value="TreeGrafter"/>
</dbReference>
<evidence type="ECO:0000256" key="13">
    <source>
        <dbReference type="RuleBase" id="RU363039"/>
    </source>
</evidence>
<keyword evidence="7 13" id="KW-0547">Nucleotide-binding</keyword>
<evidence type="ECO:0000256" key="10">
    <source>
        <dbReference type="ARBA" id="ARBA00023146"/>
    </source>
</evidence>
<keyword evidence="8 13" id="KW-0067">ATP-binding</keyword>
<dbReference type="FunFam" id="2.20.28.20:FF:000001">
    <property type="entry name" value="Methionine--tRNA ligase"/>
    <property type="match status" value="1"/>
</dbReference>
<evidence type="ECO:0000313" key="18">
    <source>
        <dbReference type="Proteomes" id="UP000663828"/>
    </source>
</evidence>
<dbReference type="Pfam" id="PF19303">
    <property type="entry name" value="Anticodon_3"/>
    <property type="match status" value="1"/>
</dbReference>
<dbReference type="Gene3D" id="1.10.730.10">
    <property type="entry name" value="Isoleucyl-tRNA Synthetase, Domain 1"/>
    <property type="match status" value="1"/>
</dbReference>
<dbReference type="PANTHER" id="PTHR45765">
    <property type="entry name" value="METHIONINE--TRNA LIGASE"/>
    <property type="match status" value="1"/>
</dbReference>
<dbReference type="SUPFAM" id="SSF57770">
    <property type="entry name" value="Methionyl-tRNA synthetase (MetRS), Zn-domain"/>
    <property type="match status" value="1"/>
</dbReference>
<keyword evidence="5" id="KW-0963">Cytoplasm</keyword>
<evidence type="ECO:0000256" key="8">
    <source>
        <dbReference type="ARBA" id="ARBA00022840"/>
    </source>
</evidence>
<comment type="similarity">
    <text evidence="2 13">Belongs to the class-I aminoacyl-tRNA synthetase family.</text>
</comment>
<evidence type="ECO:0000256" key="14">
    <source>
        <dbReference type="SAM" id="MobiDB-lite"/>
    </source>
</evidence>
<keyword evidence="6 13" id="KW-0436">Ligase</keyword>
<dbReference type="Pfam" id="PF09334">
    <property type="entry name" value="tRNA-synt_1g"/>
    <property type="match status" value="1"/>
</dbReference>
<dbReference type="SUPFAM" id="SSF47323">
    <property type="entry name" value="Anticodon-binding domain of a subclass of class I aminoacyl-tRNA synthetases"/>
    <property type="match status" value="1"/>
</dbReference>
<evidence type="ECO:0000256" key="5">
    <source>
        <dbReference type="ARBA" id="ARBA00022490"/>
    </source>
</evidence>
<dbReference type="SUPFAM" id="SSF52374">
    <property type="entry name" value="Nucleotidylyl transferase"/>
    <property type="match status" value="1"/>
</dbReference>
<dbReference type="InterPro" id="IPR014758">
    <property type="entry name" value="Met-tRNA_synth"/>
</dbReference>
<dbReference type="Proteomes" id="UP000663828">
    <property type="component" value="Unassembled WGS sequence"/>
</dbReference>
<keyword evidence="9 13" id="KW-0648">Protein biosynthesis</keyword>
<dbReference type="InterPro" id="IPR023458">
    <property type="entry name" value="Met-tRNA_ligase_1"/>
</dbReference>
<name>A0A815X7V5_ADIRI</name>
<organism evidence="17 18">
    <name type="scientific">Adineta ricciae</name>
    <name type="common">Rotifer</name>
    <dbReference type="NCBI Taxonomy" id="249248"/>
    <lineage>
        <taxon>Eukaryota</taxon>
        <taxon>Metazoa</taxon>
        <taxon>Spiralia</taxon>
        <taxon>Gnathifera</taxon>
        <taxon>Rotifera</taxon>
        <taxon>Eurotatoria</taxon>
        <taxon>Bdelloidea</taxon>
        <taxon>Adinetida</taxon>
        <taxon>Adinetidae</taxon>
        <taxon>Adineta</taxon>
    </lineage>
</organism>
<dbReference type="FunFam" id="1.10.730.10:FF:000037">
    <property type="entry name" value="Methionyl-tRNA synthetase"/>
    <property type="match status" value="1"/>
</dbReference>
<dbReference type="Gene3D" id="3.40.50.620">
    <property type="entry name" value="HUPs"/>
    <property type="match status" value="1"/>
</dbReference>
<dbReference type="InterPro" id="IPR033911">
    <property type="entry name" value="MetRS_core"/>
</dbReference>
<evidence type="ECO:0000256" key="1">
    <source>
        <dbReference type="ARBA" id="ARBA00004496"/>
    </source>
</evidence>
<dbReference type="AlphaFoldDB" id="A0A815X7V5"/>
<feature type="compositionally biased region" description="Low complexity" evidence="14">
    <location>
        <begin position="69"/>
        <end position="78"/>
    </location>
</feature>
<dbReference type="EC" id="6.1.1.10" evidence="3"/>
<feature type="compositionally biased region" description="Basic and acidic residues" evidence="14">
    <location>
        <begin position="35"/>
        <end position="68"/>
    </location>
</feature>
<dbReference type="GO" id="GO:0006431">
    <property type="term" value="P:methionyl-tRNA aminoacylation"/>
    <property type="evidence" value="ECO:0007669"/>
    <property type="project" value="InterPro"/>
</dbReference>
<feature type="domain" description="Methionyl/Leucyl tRNA synthetase" evidence="15">
    <location>
        <begin position="124"/>
        <end position="517"/>
    </location>
</feature>
<comment type="subcellular location">
    <subcellularLocation>
        <location evidence="1">Cytoplasm</location>
    </subcellularLocation>
</comment>
<gene>
    <name evidence="17" type="ORF">XAT740_LOCUS43120</name>
</gene>
<dbReference type="PRINTS" id="PR01041">
    <property type="entry name" value="TRNASYNTHMET"/>
</dbReference>
<dbReference type="InterPro" id="IPR041872">
    <property type="entry name" value="Anticodon_Met"/>
</dbReference>
<evidence type="ECO:0000256" key="6">
    <source>
        <dbReference type="ARBA" id="ARBA00022598"/>
    </source>
</evidence>
<protein>
    <recommendedName>
        <fullName evidence="4">Methionine--tRNA ligase, cytoplasmic</fullName>
        <ecNumber evidence="3">6.1.1.10</ecNumber>
    </recommendedName>
    <alternativeName>
        <fullName evidence="11">Methionyl-tRNA synthetase</fullName>
    </alternativeName>
</protein>
<dbReference type="GO" id="GO:0004825">
    <property type="term" value="F:methionine-tRNA ligase activity"/>
    <property type="evidence" value="ECO:0007669"/>
    <property type="project" value="UniProtKB-EC"/>
</dbReference>
<feature type="region of interest" description="Disordered" evidence="14">
    <location>
        <begin position="1"/>
        <end position="78"/>
    </location>
</feature>
<comment type="catalytic activity">
    <reaction evidence="12">
        <text>tRNA(Met) + L-methionine + ATP = L-methionyl-tRNA(Met) + AMP + diphosphate</text>
        <dbReference type="Rhea" id="RHEA:13481"/>
        <dbReference type="Rhea" id="RHEA-COMP:9667"/>
        <dbReference type="Rhea" id="RHEA-COMP:9698"/>
        <dbReference type="ChEBI" id="CHEBI:30616"/>
        <dbReference type="ChEBI" id="CHEBI:33019"/>
        <dbReference type="ChEBI" id="CHEBI:57844"/>
        <dbReference type="ChEBI" id="CHEBI:78442"/>
        <dbReference type="ChEBI" id="CHEBI:78530"/>
        <dbReference type="ChEBI" id="CHEBI:456215"/>
        <dbReference type="EC" id="6.1.1.10"/>
    </reaction>
</comment>
<evidence type="ECO:0000313" key="17">
    <source>
        <dbReference type="EMBL" id="CAF1554077.1"/>
    </source>
</evidence>
<evidence type="ECO:0000256" key="2">
    <source>
        <dbReference type="ARBA" id="ARBA00005594"/>
    </source>
</evidence>
<reference evidence="17" key="1">
    <citation type="submission" date="2021-02" db="EMBL/GenBank/DDBJ databases">
        <authorList>
            <person name="Nowell W R."/>
        </authorList>
    </citation>
    <scope>NUCLEOTIDE SEQUENCE</scope>
</reference>
<comment type="caution">
    <text evidence="17">The sequence shown here is derived from an EMBL/GenBank/DDBJ whole genome shotgun (WGS) entry which is preliminary data.</text>
</comment>
<evidence type="ECO:0000259" key="16">
    <source>
        <dbReference type="Pfam" id="PF19303"/>
    </source>
</evidence>
<dbReference type="InterPro" id="IPR029038">
    <property type="entry name" value="MetRS_Zn"/>
</dbReference>
<feature type="domain" description="Methionyl-tRNA synthetase anticodon-binding" evidence="16">
    <location>
        <begin position="538"/>
        <end position="682"/>
    </location>
</feature>
<dbReference type="EMBL" id="CAJNOR010005260">
    <property type="protein sequence ID" value="CAF1554077.1"/>
    <property type="molecule type" value="Genomic_DNA"/>
</dbReference>
<feature type="compositionally biased region" description="Basic and acidic residues" evidence="14">
    <location>
        <begin position="8"/>
        <end position="21"/>
    </location>
</feature>
<accession>A0A815X7V5</accession>
<dbReference type="PANTHER" id="PTHR45765:SF1">
    <property type="entry name" value="METHIONINE--TRNA LIGASE, CYTOPLASMIC"/>
    <property type="match status" value="1"/>
</dbReference>
<evidence type="ECO:0000256" key="7">
    <source>
        <dbReference type="ARBA" id="ARBA00022741"/>
    </source>
</evidence>
<dbReference type="InterPro" id="IPR001412">
    <property type="entry name" value="aa-tRNA-synth_I_CS"/>
</dbReference>
<evidence type="ECO:0000259" key="15">
    <source>
        <dbReference type="Pfam" id="PF09334"/>
    </source>
</evidence>
<evidence type="ECO:0000256" key="4">
    <source>
        <dbReference type="ARBA" id="ARBA00018335"/>
    </source>
</evidence>
<dbReference type="NCBIfam" id="TIGR00398">
    <property type="entry name" value="metG"/>
    <property type="match status" value="1"/>
</dbReference>
<evidence type="ECO:0000256" key="3">
    <source>
        <dbReference type="ARBA" id="ARBA00012838"/>
    </source>
</evidence>
<dbReference type="InterPro" id="IPR015413">
    <property type="entry name" value="Methionyl/Leucyl_tRNA_Synth"/>
</dbReference>
<keyword evidence="18" id="KW-1185">Reference proteome</keyword>
<proteinExistence type="inferred from homology"/>
<evidence type="ECO:0000256" key="12">
    <source>
        <dbReference type="ARBA" id="ARBA00047364"/>
    </source>
</evidence>
<dbReference type="InterPro" id="IPR009080">
    <property type="entry name" value="tRNAsynth_Ia_anticodon-bd"/>
</dbReference>
<dbReference type="GO" id="GO:0017102">
    <property type="term" value="C:methionyl glutamyl tRNA synthetase complex"/>
    <property type="evidence" value="ECO:0007669"/>
    <property type="project" value="UniProtKB-ARBA"/>
</dbReference>
<dbReference type="Gene3D" id="2.20.28.20">
    <property type="entry name" value="Methionyl-tRNA synthetase, Zn-domain"/>
    <property type="match status" value="1"/>
</dbReference>
<sequence>MATNNTVDDVKIQDLKVEESTTSKPEAASGATAEKPAKVKKDKPKQDKPKQDKPKQDKPKQEKPKQEKPQAMAEAAAAPAEVLEFNRSPEEVEKALKDWANQPLTANQRKHDEKILPKPDTRNVLITSALPYVNNVPHLGNLIGSLLSADVFGRYCRLRNYNTLYICGTDEYGTATETKALEEKCTPRQICDKYYELHTKIYKWFQLDFDYFGRTSTDKQTQISQDIFWKLYNRNLVLKEKVDQLYCDTCQRFLADRYVAGTCPDPACKFDDARGDQCDRCQKLINAVELIEPKCQICRSTPRIKTSEHLFLDLPNLAPDVRKWFDQSVKTGHWTNTASAITDAWLNEGLKPRCITRDLKWGTPVPLEGYTDKVFYVWFDAPIGYLSITANYTDEWEKWWKQPDKVELFQFMAKDNVPFHSVIFPACLLGSQDNYTVVNHLSGIDYLNYEDSKFSKSRGIGVFGDHAQDTEIPSDIWRFYLLSIRPESQDSVFSWNDLMSKNNSELLNNLGNFVNRAIAFCEKNFGGKIGDASKLETPLDQMFVAQISYELNAYIEAMELTKLRDGLKCVLRMSRYGNQYLQLKQPWAKCKGSDADRTDAEISVTLALNLVYLLSLALQPFMPTTSNEIRRQLNVEQTVYALENSFRCYLPAGHSIGQAVPLFKRVEKPLADGYRERFAGKRT</sequence>
<dbReference type="GO" id="GO:0005524">
    <property type="term" value="F:ATP binding"/>
    <property type="evidence" value="ECO:0007669"/>
    <property type="project" value="UniProtKB-KW"/>
</dbReference>
<dbReference type="CDD" id="cd00814">
    <property type="entry name" value="MetRS_core"/>
    <property type="match status" value="1"/>
</dbReference>
<dbReference type="PROSITE" id="PS00178">
    <property type="entry name" value="AA_TRNA_LIGASE_I"/>
    <property type="match status" value="1"/>
</dbReference>
<dbReference type="GO" id="GO:0005829">
    <property type="term" value="C:cytosol"/>
    <property type="evidence" value="ECO:0007669"/>
    <property type="project" value="TreeGrafter"/>
</dbReference>
<evidence type="ECO:0000256" key="9">
    <source>
        <dbReference type="ARBA" id="ARBA00022917"/>
    </source>
</evidence>
<dbReference type="InterPro" id="IPR014729">
    <property type="entry name" value="Rossmann-like_a/b/a_fold"/>
</dbReference>